<dbReference type="Pfam" id="PF08725">
    <property type="entry name" value="Integrin_b_cyt"/>
    <property type="match status" value="1"/>
</dbReference>
<dbReference type="AlphaFoldDB" id="A0A7D9IZR1"/>
<keyword evidence="8" id="KW-0401">Integrin</keyword>
<dbReference type="SUPFAM" id="SSF57196">
    <property type="entry name" value="EGF/Laminin"/>
    <property type="match status" value="1"/>
</dbReference>
<evidence type="ECO:0000256" key="8">
    <source>
        <dbReference type="ARBA" id="ARBA00023037"/>
    </source>
</evidence>
<dbReference type="Pfam" id="PF07974">
    <property type="entry name" value="EGF_2"/>
    <property type="match status" value="1"/>
</dbReference>
<evidence type="ECO:0000256" key="5">
    <source>
        <dbReference type="ARBA" id="ARBA00022729"/>
    </source>
</evidence>
<keyword evidence="10" id="KW-1015">Disulfide bond</keyword>
<keyword evidence="13" id="KW-1185">Reference proteome</keyword>
<organism evidence="12 13">
    <name type="scientific">Paramuricea clavata</name>
    <name type="common">Red gorgonian</name>
    <name type="synonym">Violescent sea-whip</name>
    <dbReference type="NCBI Taxonomy" id="317549"/>
    <lineage>
        <taxon>Eukaryota</taxon>
        <taxon>Metazoa</taxon>
        <taxon>Cnidaria</taxon>
        <taxon>Anthozoa</taxon>
        <taxon>Octocorallia</taxon>
        <taxon>Malacalcyonacea</taxon>
        <taxon>Plexauridae</taxon>
        <taxon>Paramuricea</taxon>
    </lineage>
</organism>
<dbReference type="GO" id="GO:0007160">
    <property type="term" value="P:cell-matrix adhesion"/>
    <property type="evidence" value="ECO:0007669"/>
    <property type="project" value="TreeGrafter"/>
</dbReference>
<keyword evidence="5" id="KW-0732">Signal</keyword>
<dbReference type="GO" id="GO:0005925">
    <property type="term" value="C:focal adhesion"/>
    <property type="evidence" value="ECO:0007669"/>
    <property type="project" value="TreeGrafter"/>
</dbReference>
<evidence type="ECO:0000256" key="7">
    <source>
        <dbReference type="ARBA" id="ARBA00022989"/>
    </source>
</evidence>
<accession>A0A7D9IZR1</accession>
<evidence type="ECO:0000256" key="6">
    <source>
        <dbReference type="ARBA" id="ARBA00022737"/>
    </source>
</evidence>
<evidence type="ECO:0000256" key="10">
    <source>
        <dbReference type="ARBA" id="ARBA00023157"/>
    </source>
</evidence>
<keyword evidence="3" id="KW-0245">EGF-like domain</keyword>
<dbReference type="SMART" id="SM01241">
    <property type="entry name" value="Integrin_b_cyt"/>
    <property type="match status" value="1"/>
</dbReference>
<evidence type="ECO:0000256" key="2">
    <source>
        <dbReference type="ARBA" id="ARBA00007449"/>
    </source>
</evidence>
<dbReference type="FunFam" id="2.10.25.10:FF:000036">
    <property type="entry name" value="Integrin beta"/>
    <property type="match status" value="1"/>
</dbReference>
<evidence type="ECO:0000256" key="3">
    <source>
        <dbReference type="ARBA" id="ARBA00022536"/>
    </source>
</evidence>
<evidence type="ECO:0000256" key="4">
    <source>
        <dbReference type="ARBA" id="ARBA00022692"/>
    </source>
</evidence>
<proteinExistence type="inferred from homology"/>
<dbReference type="InterPro" id="IPR036349">
    <property type="entry name" value="Integrin_bsu_tail_dom_sf"/>
</dbReference>
<feature type="non-terminal residue" evidence="12">
    <location>
        <position position="1"/>
    </location>
</feature>
<dbReference type="InterPro" id="IPR012896">
    <property type="entry name" value="Integrin_bsu_tail"/>
</dbReference>
<reference evidence="12" key="1">
    <citation type="submission" date="2020-04" db="EMBL/GenBank/DDBJ databases">
        <authorList>
            <person name="Alioto T."/>
            <person name="Alioto T."/>
            <person name="Gomez Garrido J."/>
        </authorList>
    </citation>
    <scope>NUCLEOTIDE SEQUENCE</scope>
    <source>
        <strain evidence="12">A484AB</strain>
    </source>
</reference>
<keyword evidence="7" id="KW-1133">Transmembrane helix</keyword>
<dbReference type="Gene3D" id="1.20.5.100">
    <property type="entry name" value="Cytochrome c1, transmembrane anchor, C-terminal"/>
    <property type="match status" value="1"/>
</dbReference>
<keyword evidence="11" id="KW-0325">Glycoprotein</keyword>
<dbReference type="SMART" id="SM01242">
    <property type="entry name" value="Integrin_B_tail"/>
    <property type="match status" value="1"/>
</dbReference>
<dbReference type="GO" id="GO:0033627">
    <property type="term" value="P:cell adhesion mediated by integrin"/>
    <property type="evidence" value="ECO:0007669"/>
    <property type="project" value="TreeGrafter"/>
</dbReference>
<dbReference type="EMBL" id="CACRXK020010163">
    <property type="protein sequence ID" value="CAB4018779.1"/>
    <property type="molecule type" value="Genomic_DNA"/>
</dbReference>
<sequence>IKRGVCDCDECKCKPGWQGPACSCRNITTACIQNNVTCSGRGQCECGQCVCEKKYSGKFCEICDGCIKGCLHFKDCVRCKIYETGPLVGKCDKSCNATITRVDSVESYENRGTTCVEIDDDDDCTFSYVLNEGSEKVQIYAEEEKRCPREEGYLLIIIGVILGIVAIGAALLLIWKLLATIQDRREFAKFEREQQTARWDTSENPIFKQATTTFQNPTYGGKG</sequence>
<keyword evidence="6" id="KW-0677">Repeat</keyword>
<comment type="caution">
    <text evidence="12">The sequence shown here is derived from an EMBL/GenBank/DDBJ whole genome shotgun (WGS) entry which is preliminary data.</text>
</comment>
<evidence type="ECO:0000256" key="11">
    <source>
        <dbReference type="ARBA" id="ARBA00023180"/>
    </source>
</evidence>
<dbReference type="InterPro" id="IPR015812">
    <property type="entry name" value="Integrin_bsu"/>
</dbReference>
<dbReference type="Proteomes" id="UP001152795">
    <property type="component" value="Unassembled WGS sequence"/>
</dbReference>
<comment type="subcellular location">
    <subcellularLocation>
        <location evidence="1">Membrane</location>
        <topology evidence="1">Single-pass type I membrane protein</topology>
    </subcellularLocation>
</comment>
<dbReference type="InterPro" id="IPR014836">
    <property type="entry name" value="Integrin_bsu_cyt_dom"/>
</dbReference>
<comment type="similarity">
    <text evidence="2">Belongs to the integrin beta chain family.</text>
</comment>
<dbReference type="PANTHER" id="PTHR10082">
    <property type="entry name" value="INTEGRIN BETA SUBUNIT"/>
    <property type="match status" value="1"/>
</dbReference>
<dbReference type="PROSITE" id="PS00243">
    <property type="entry name" value="I_EGF_1"/>
    <property type="match status" value="1"/>
</dbReference>
<dbReference type="Pfam" id="PF07965">
    <property type="entry name" value="Integrin_B_tail"/>
    <property type="match status" value="1"/>
</dbReference>
<dbReference type="PANTHER" id="PTHR10082:SF60">
    <property type="entry name" value="INTEGRIN BETA-PS"/>
    <property type="match status" value="1"/>
</dbReference>
<dbReference type="GO" id="GO:0007229">
    <property type="term" value="P:integrin-mediated signaling pathway"/>
    <property type="evidence" value="ECO:0007669"/>
    <property type="project" value="UniProtKB-KW"/>
</dbReference>
<dbReference type="GO" id="GO:0098609">
    <property type="term" value="P:cell-cell adhesion"/>
    <property type="evidence" value="ECO:0007669"/>
    <property type="project" value="TreeGrafter"/>
</dbReference>
<evidence type="ECO:0000256" key="9">
    <source>
        <dbReference type="ARBA" id="ARBA00023136"/>
    </source>
</evidence>
<dbReference type="PRINTS" id="PR01186">
    <property type="entry name" value="INTEGRINB"/>
</dbReference>
<name>A0A7D9IZR1_PARCT</name>
<dbReference type="InterPro" id="IPR013111">
    <property type="entry name" value="EGF_extracell"/>
</dbReference>
<gene>
    <name evidence="12" type="ORF">PACLA_8A047661</name>
</gene>
<dbReference type="GO" id="GO:0009986">
    <property type="term" value="C:cell surface"/>
    <property type="evidence" value="ECO:0007669"/>
    <property type="project" value="TreeGrafter"/>
</dbReference>
<protein>
    <submittedName>
        <fullName evidence="12">Uncharacterized protein</fullName>
    </submittedName>
</protein>
<dbReference type="OrthoDB" id="5955754at2759"/>
<dbReference type="InterPro" id="IPR057243">
    <property type="entry name" value="Integrin_I-EGF_CS"/>
</dbReference>
<evidence type="ECO:0000313" key="13">
    <source>
        <dbReference type="Proteomes" id="UP001152795"/>
    </source>
</evidence>
<keyword evidence="4" id="KW-0812">Transmembrane</keyword>
<evidence type="ECO:0000313" key="12">
    <source>
        <dbReference type="EMBL" id="CAB4018779.1"/>
    </source>
</evidence>
<dbReference type="GO" id="GO:0005178">
    <property type="term" value="F:integrin binding"/>
    <property type="evidence" value="ECO:0007669"/>
    <property type="project" value="TreeGrafter"/>
</dbReference>
<dbReference type="GO" id="GO:0008305">
    <property type="term" value="C:integrin complex"/>
    <property type="evidence" value="ECO:0007669"/>
    <property type="project" value="TreeGrafter"/>
</dbReference>
<evidence type="ECO:0000256" key="1">
    <source>
        <dbReference type="ARBA" id="ARBA00004479"/>
    </source>
</evidence>
<keyword evidence="9" id="KW-0472">Membrane</keyword>
<dbReference type="Gene3D" id="2.10.25.10">
    <property type="entry name" value="Laminin"/>
    <property type="match status" value="2"/>
</dbReference>
<dbReference type="FunFam" id="1.20.5.100:FF:000002">
    <property type="entry name" value="Integrin beta"/>
    <property type="match status" value="1"/>
</dbReference>
<dbReference type="SUPFAM" id="SSF69687">
    <property type="entry name" value="Integrin beta tail domain"/>
    <property type="match status" value="1"/>
</dbReference>
<dbReference type="GO" id="GO:0016477">
    <property type="term" value="P:cell migration"/>
    <property type="evidence" value="ECO:0007669"/>
    <property type="project" value="TreeGrafter"/>
</dbReference>
<dbReference type="Gene3D" id="4.10.1240.30">
    <property type="match status" value="1"/>
</dbReference>